<comment type="pathway">
    <text evidence="1">Carbohydrate metabolism; galactose metabolism.</text>
</comment>
<gene>
    <name evidence="7" type="primary">wcaG</name>
    <name evidence="7" type="ordered locus">Pro_0873</name>
</gene>
<evidence type="ECO:0000256" key="3">
    <source>
        <dbReference type="ARBA" id="ARBA00018569"/>
    </source>
</evidence>
<dbReference type="PANTHER" id="PTHR43725">
    <property type="entry name" value="UDP-GLUCOSE 4-EPIMERASE"/>
    <property type="match status" value="1"/>
</dbReference>
<dbReference type="InterPro" id="IPR001509">
    <property type="entry name" value="Epimerase_deHydtase"/>
</dbReference>
<dbReference type="EMBL" id="AE017126">
    <property type="protein sequence ID" value="AAP99917.1"/>
    <property type="molecule type" value="Genomic_DNA"/>
</dbReference>
<organism evidence="7 8">
    <name type="scientific">Prochlorococcus marinus (strain SARG / CCMP1375 / SS120)</name>
    <dbReference type="NCBI Taxonomy" id="167539"/>
    <lineage>
        <taxon>Bacteria</taxon>
        <taxon>Bacillati</taxon>
        <taxon>Cyanobacteriota</taxon>
        <taxon>Cyanophyceae</taxon>
        <taxon>Synechococcales</taxon>
        <taxon>Prochlorococcaceae</taxon>
        <taxon>Prochlorococcus</taxon>
    </lineage>
</organism>
<dbReference type="PATRIC" id="fig|167539.5.peg.922"/>
<protein>
    <recommendedName>
        <fullName evidence="3">UDP-glucose 4-epimerase</fullName>
    </recommendedName>
    <alternativeName>
        <fullName evidence="5">Galactowaldenase</fullName>
    </alternativeName>
    <alternativeName>
        <fullName evidence="4">UDP-galactose 4-epimerase</fullName>
    </alternativeName>
</protein>
<dbReference type="GO" id="GO:0005829">
    <property type="term" value="C:cytosol"/>
    <property type="evidence" value="ECO:0007669"/>
    <property type="project" value="TreeGrafter"/>
</dbReference>
<evidence type="ECO:0000256" key="5">
    <source>
        <dbReference type="ARBA" id="ARBA00033067"/>
    </source>
</evidence>
<feature type="domain" description="NAD-dependent epimerase/dehydratase" evidence="6">
    <location>
        <begin position="1"/>
        <end position="199"/>
    </location>
</feature>
<dbReference type="OrthoDB" id="9809586at2"/>
<dbReference type="PANTHER" id="PTHR43725:SF8">
    <property type="entry name" value="CHLOROPLAST STEM-LOOP BINDING PROTEIN OF 41 KDA B, CHLOROPLASTIC"/>
    <property type="match status" value="1"/>
</dbReference>
<evidence type="ECO:0000256" key="1">
    <source>
        <dbReference type="ARBA" id="ARBA00004947"/>
    </source>
</evidence>
<evidence type="ECO:0000256" key="4">
    <source>
        <dbReference type="ARBA" id="ARBA00031367"/>
    </source>
</evidence>
<sequence>MGGTRFVGKALLGKLQEQGHDLTIFTRGVNSLPSNVRHIQGDRNGDEIEKLNGLKFDVIIDSSGRTKDQTKKVLDITGPPANRFLYVSSAGIYADSETLPLTEDSKVDLESRHIGKAETENWLRLSKVPFTSFRPTYIYGAGNYNPIEKWFFERILNDRPIPIPNEGNTITQLGHVNDLAEAMSLSLEKEVSNNRIYNCSGKKAITFRGLIYSSALACGKDPNDIKLFSFDPSKIDKKARKIFPLRLNHFFTDISLIENHLNWSPRIELNEGLRESFQNDYLINKNEKPDFSLDINLIGY</sequence>
<dbReference type="InterPro" id="IPR036291">
    <property type="entry name" value="NAD(P)-bd_dom_sf"/>
</dbReference>
<dbReference type="GO" id="GO:0003978">
    <property type="term" value="F:UDP-glucose 4-epimerase activity"/>
    <property type="evidence" value="ECO:0007669"/>
    <property type="project" value="TreeGrafter"/>
</dbReference>
<dbReference type="RefSeq" id="WP_011125025.1">
    <property type="nucleotide sequence ID" value="NC_005042.1"/>
</dbReference>
<comment type="similarity">
    <text evidence="2">Belongs to the NAD(P)-dependent epimerase/dehydratase family.</text>
</comment>
<dbReference type="SUPFAM" id="SSF51735">
    <property type="entry name" value="NAD(P)-binding Rossmann-fold domains"/>
    <property type="match status" value="1"/>
</dbReference>
<dbReference type="Gene3D" id="3.40.50.720">
    <property type="entry name" value="NAD(P)-binding Rossmann-like Domain"/>
    <property type="match status" value="1"/>
</dbReference>
<dbReference type="EnsemblBacteria" id="AAP99917">
    <property type="protein sequence ID" value="AAP99917"/>
    <property type="gene ID" value="Pro_0873"/>
</dbReference>
<evidence type="ECO:0000313" key="8">
    <source>
        <dbReference type="Proteomes" id="UP000001420"/>
    </source>
</evidence>
<proteinExistence type="inferred from homology"/>
<dbReference type="eggNOG" id="COG0451">
    <property type="taxonomic scope" value="Bacteria"/>
</dbReference>
<dbReference type="AlphaFoldDB" id="Q7VC69"/>
<dbReference type="Pfam" id="PF01370">
    <property type="entry name" value="Epimerase"/>
    <property type="match status" value="1"/>
</dbReference>
<name>Q7VC69_PROMA</name>
<evidence type="ECO:0000256" key="2">
    <source>
        <dbReference type="ARBA" id="ARBA00007637"/>
    </source>
</evidence>
<evidence type="ECO:0000259" key="6">
    <source>
        <dbReference type="Pfam" id="PF01370"/>
    </source>
</evidence>
<dbReference type="KEGG" id="pma:Pro_0873"/>
<accession>Q7VC69</accession>
<dbReference type="Proteomes" id="UP000001420">
    <property type="component" value="Chromosome"/>
</dbReference>
<dbReference type="HOGENOM" id="CLU_050934_0_1_3"/>
<evidence type="ECO:0000313" key="7">
    <source>
        <dbReference type="EMBL" id="AAP99917.1"/>
    </source>
</evidence>
<dbReference type="GO" id="GO:0005996">
    <property type="term" value="P:monosaccharide metabolic process"/>
    <property type="evidence" value="ECO:0007669"/>
    <property type="project" value="TreeGrafter"/>
</dbReference>
<reference evidence="7 8" key="1">
    <citation type="journal article" date="2003" name="Proc. Natl. Acad. Sci. U.S.A.">
        <title>Genome sequence of the cyanobacterium Prochlorococcus marinus SS120, a nearly minimal oxyphototrophic genome.</title>
        <authorList>
            <person name="Dufresne A."/>
            <person name="Salanoubat M."/>
            <person name="Partensky F."/>
            <person name="Artiguenave F."/>
            <person name="Axmann I.M."/>
            <person name="Barbe V."/>
            <person name="Duprat S."/>
            <person name="Galperin M.Y."/>
            <person name="Koonin E.V."/>
            <person name="Le Gall F."/>
            <person name="Makarova K.S."/>
            <person name="Ostrowski M."/>
            <person name="Oztas S."/>
            <person name="Robert C."/>
            <person name="Rogozin I.B."/>
            <person name="Scanlan D.J."/>
            <person name="Tandeau de Marsac N."/>
            <person name="Weissenbach J."/>
            <person name="Wincker P."/>
            <person name="Wolf Y.I."/>
            <person name="Hess W.R."/>
        </authorList>
    </citation>
    <scope>NUCLEOTIDE SEQUENCE [LARGE SCALE GENOMIC DNA]</scope>
    <source>
        <strain evidence="8">SARG / CCMP1375 / SS120</strain>
    </source>
</reference>
<dbReference type="STRING" id="167539.Pro_0873"/>
<keyword evidence="8" id="KW-1185">Reference proteome</keyword>